<dbReference type="PANTHER" id="PTHR43662">
    <property type="match status" value="1"/>
</dbReference>
<evidence type="ECO:0000256" key="1">
    <source>
        <dbReference type="SAM" id="SignalP"/>
    </source>
</evidence>
<proteinExistence type="predicted"/>
<feature type="domain" description="DUF1996" evidence="2">
    <location>
        <begin position="38"/>
        <end position="137"/>
    </location>
</feature>
<accession>A0A8K1C7W5</accession>
<evidence type="ECO:0000313" key="4">
    <source>
        <dbReference type="Proteomes" id="UP000794436"/>
    </source>
</evidence>
<reference evidence="3" key="1">
    <citation type="submission" date="2019-03" db="EMBL/GenBank/DDBJ databases">
        <title>Long read genome sequence of the mycoparasitic Pythium oligandrum ATCC 38472 isolated from sugarbeet rhizosphere.</title>
        <authorList>
            <person name="Gaulin E."/>
        </authorList>
    </citation>
    <scope>NUCLEOTIDE SEQUENCE</scope>
    <source>
        <strain evidence="3">ATCC 38472_TT</strain>
    </source>
</reference>
<dbReference type="PANTHER" id="PTHR43662:SF3">
    <property type="entry name" value="DOMAIN PROTEIN, PUTATIVE (AFU_ORTHOLOGUE AFUA_6G11970)-RELATED"/>
    <property type="match status" value="1"/>
</dbReference>
<dbReference type="EMBL" id="SPLM01000113">
    <property type="protein sequence ID" value="TMW58084.1"/>
    <property type="molecule type" value="Genomic_DNA"/>
</dbReference>
<gene>
    <name evidence="3" type="ORF">Poli38472_013558</name>
</gene>
<keyword evidence="4" id="KW-1185">Reference proteome</keyword>
<evidence type="ECO:0000259" key="2">
    <source>
        <dbReference type="Pfam" id="PF09362"/>
    </source>
</evidence>
<feature type="chain" id="PRO_5035420807" description="DUF1996 domain-containing protein" evidence="1">
    <location>
        <begin position="20"/>
        <end position="139"/>
    </location>
</feature>
<keyword evidence="1" id="KW-0732">Signal</keyword>
<feature type="signal peptide" evidence="1">
    <location>
        <begin position="1"/>
        <end position="19"/>
    </location>
</feature>
<organism evidence="3 4">
    <name type="scientific">Pythium oligandrum</name>
    <name type="common">Mycoparasitic fungus</name>
    <dbReference type="NCBI Taxonomy" id="41045"/>
    <lineage>
        <taxon>Eukaryota</taxon>
        <taxon>Sar</taxon>
        <taxon>Stramenopiles</taxon>
        <taxon>Oomycota</taxon>
        <taxon>Peronosporomycetes</taxon>
        <taxon>Pythiales</taxon>
        <taxon>Pythiaceae</taxon>
        <taxon>Pythium</taxon>
    </lineage>
</organism>
<dbReference type="Proteomes" id="UP000794436">
    <property type="component" value="Unassembled WGS sequence"/>
</dbReference>
<protein>
    <recommendedName>
        <fullName evidence="2">DUF1996 domain-containing protein</fullName>
    </recommendedName>
</protein>
<name>A0A8K1C7W5_PYTOL</name>
<dbReference type="OrthoDB" id="74764at2759"/>
<sequence length="139" mass="15201">MPRLTQVLSTVALALGVSTTQVMFRFDCHNNLVVDRADPIINFGTEGTHVHVVSGGNAFSKDATDLTKSTCTSCPIGADLSAYWTPALYVKFKNGTGYARVKSGQIVYYEQRGDKDEKLYAFPPGLKMVSGNVNLRTYN</sequence>
<comment type="caution">
    <text evidence="3">The sequence shown here is derived from an EMBL/GenBank/DDBJ whole genome shotgun (WGS) entry which is preliminary data.</text>
</comment>
<dbReference type="AlphaFoldDB" id="A0A8K1C7W5"/>
<dbReference type="Pfam" id="PF09362">
    <property type="entry name" value="DUF1996"/>
    <property type="match status" value="1"/>
</dbReference>
<evidence type="ECO:0000313" key="3">
    <source>
        <dbReference type="EMBL" id="TMW58084.1"/>
    </source>
</evidence>
<dbReference type="InterPro" id="IPR018535">
    <property type="entry name" value="DUF1996"/>
</dbReference>